<keyword evidence="1" id="KW-0812">Transmembrane</keyword>
<dbReference type="Pfam" id="PF10058">
    <property type="entry name" value="Zn_ribbon_10"/>
    <property type="match status" value="1"/>
</dbReference>
<dbReference type="EMBL" id="JAVRRL010000003">
    <property type="protein sequence ID" value="KAK5117966.1"/>
    <property type="molecule type" value="Genomic_DNA"/>
</dbReference>
<feature type="compositionally biased region" description="Polar residues" evidence="2">
    <location>
        <begin position="377"/>
        <end position="391"/>
    </location>
</feature>
<dbReference type="GO" id="GO:1903373">
    <property type="term" value="P:positive regulation of endoplasmic reticulum tubular network organization"/>
    <property type="evidence" value="ECO:0007669"/>
    <property type="project" value="UniProtKB-UniRule"/>
</dbReference>
<comment type="function">
    <text evidence="1">Plays a role in determining ER morphology.</text>
</comment>
<keyword evidence="1" id="KW-0863">Zinc-finger</keyword>
<dbReference type="GO" id="GO:0008270">
    <property type="term" value="F:zinc ion binding"/>
    <property type="evidence" value="ECO:0007669"/>
    <property type="project" value="UniProtKB-KW"/>
</dbReference>
<proteinExistence type="inferred from homology"/>
<feature type="compositionally biased region" description="Pro residues" evidence="2">
    <location>
        <begin position="206"/>
        <end position="215"/>
    </location>
</feature>
<feature type="region of interest" description="Disordered" evidence="2">
    <location>
        <begin position="135"/>
        <end position="235"/>
    </location>
</feature>
<protein>
    <recommendedName>
        <fullName evidence="1">Endoplasmic reticulum junction formation protein lunapark</fullName>
    </recommendedName>
</protein>
<sequence>MVSFWPFKGDDSSAASFEKVLSQLSTKINRASAQNDTFRQKQRRYKVLWTLYTTFAYILVATILTLVTGYQRWGAVEYTAIVGSPVLIFAIRTALDAYYNYRVANTQSYLNDLHKQRDQAIQKLKAATKYDSTQQLLDKYGGTPRKTASSPQPAKKRKSDGPQLAQGSRTGFAPPPTANIQRPSTSGGPAPSAQSASTRNFTAPVPSAPGPPQQPPSVNEEFAPNAFSLSPPIPPALNRQASAQYSEGHKWYDRILDVVLGEDETQAKNRLALICHSCRLVNGQAPPGARTAEDIGRWRCSSCQAWNGTASEHGQILSQISGASEPDSPKSPRHLTAGEPMGRQRERDGDLEHASRSIEDEDEDEDDEDDAVDLAAETTTASGMESSPADSTRSKARQRRKA</sequence>
<evidence type="ECO:0000256" key="2">
    <source>
        <dbReference type="SAM" id="MobiDB-lite"/>
    </source>
</evidence>
<keyword evidence="1" id="KW-0472">Membrane</keyword>
<evidence type="ECO:0000313" key="4">
    <source>
        <dbReference type="EMBL" id="KAK5117966.1"/>
    </source>
</evidence>
<comment type="similarity">
    <text evidence="1">Belongs to the lunapark family.</text>
</comment>
<dbReference type="PANTHER" id="PTHR22166">
    <property type="entry name" value="ENDOPLASMIC RETICULUM JUNCTION FORMATION PROTEIN LUNAPARK"/>
    <property type="match status" value="1"/>
</dbReference>
<feature type="compositionally biased region" description="Acidic residues" evidence="2">
    <location>
        <begin position="359"/>
        <end position="372"/>
    </location>
</feature>
<keyword evidence="1" id="KW-0256">Endoplasmic reticulum</keyword>
<evidence type="ECO:0000259" key="3">
    <source>
        <dbReference type="Pfam" id="PF10058"/>
    </source>
</evidence>
<feature type="transmembrane region" description="Helical" evidence="1">
    <location>
        <begin position="76"/>
        <end position="95"/>
    </location>
</feature>
<dbReference type="InterPro" id="IPR019273">
    <property type="entry name" value="Lunapark_Znf"/>
</dbReference>
<evidence type="ECO:0000256" key="1">
    <source>
        <dbReference type="RuleBase" id="RU367073"/>
    </source>
</evidence>
<keyword evidence="1" id="KW-0862">Zinc</keyword>
<dbReference type="GO" id="GO:0098826">
    <property type="term" value="C:endoplasmic reticulum tubular network membrane"/>
    <property type="evidence" value="ECO:0007669"/>
    <property type="project" value="UniProtKB-UniRule"/>
</dbReference>
<evidence type="ECO:0000313" key="5">
    <source>
        <dbReference type="Proteomes" id="UP001310890"/>
    </source>
</evidence>
<keyword evidence="1" id="KW-1133">Transmembrane helix</keyword>
<keyword evidence="1" id="KW-0479">Metal-binding</keyword>
<feature type="compositionally biased region" description="Low complexity" evidence="2">
    <location>
        <begin position="183"/>
        <end position="198"/>
    </location>
</feature>
<organism evidence="4 5">
    <name type="scientific">Meristemomyces frigidus</name>
    <dbReference type="NCBI Taxonomy" id="1508187"/>
    <lineage>
        <taxon>Eukaryota</taxon>
        <taxon>Fungi</taxon>
        <taxon>Dikarya</taxon>
        <taxon>Ascomycota</taxon>
        <taxon>Pezizomycotina</taxon>
        <taxon>Dothideomycetes</taxon>
        <taxon>Dothideomycetidae</taxon>
        <taxon>Mycosphaerellales</taxon>
        <taxon>Teratosphaeriaceae</taxon>
        <taxon>Meristemomyces</taxon>
    </lineage>
</organism>
<comment type="subcellular location">
    <subcellularLocation>
        <location evidence="1">Endoplasmic reticulum membrane</location>
        <topology evidence="1">Multi-pass membrane protein</topology>
    </subcellularLocation>
</comment>
<gene>
    <name evidence="4" type="ORF">LTR62_004010</name>
</gene>
<feature type="compositionally biased region" description="Basic and acidic residues" evidence="2">
    <location>
        <begin position="342"/>
        <end position="358"/>
    </location>
</feature>
<accession>A0AAN7YJI2</accession>
<feature type="domain" description="Lunapark zinc ribbon" evidence="3">
    <location>
        <begin position="251"/>
        <end position="307"/>
    </location>
</feature>
<name>A0AAN7YJI2_9PEZI</name>
<dbReference type="GO" id="GO:0071788">
    <property type="term" value="P:endoplasmic reticulum tubular network maintenance"/>
    <property type="evidence" value="ECO:0007669"/>
    <property type="project" value="UniProtKB-UniRule"/>
</dbReference>
<dbReference type="Proteomes" id="UP001310890">
    <property type="component" value="Unassembled WGS sequence"/>
</dbReference>
<dbReference type="AlphaFoldDB" id="A0AAN7YJI2"/>
<reference evidence="4" key="1">
    <citation type="submission" date="2023-08" db="EMBL/GenBank/DDBJ databases">
        <title>Black Yeasts Isolated from many extreme environments.</title>
        <authorList>
            <person name="Coleine C."/>
            <person name="Stajich J.E."/>
            <person name="Selbmann L."/>
        </authorList>
    </citation>
    <scope>NUCLEOTIDE SEQUENCE</scope>
    <source>
        <strain evidence="4">CCFEE 5401</strain>
    </source>
</reference>
<comment type="caution">
    <text evidence="4">The sequence shown here is derived from an EMBL/GenBank/DDBJ whole genome shotgun (WGS) entry which is preliminary data.</text>
</comment>
<comment type="domain">
    <text evidence="1">The C4-type zinc finger motif is necessary both for its ER three-way tubular junction localization and formation.</text>
</comment>
<feature type="region of interest" description="Disordered" evidence="2">
    <location>
        <begin position="320"/>
        <end position="402"/>
    </location>
</feature>
<dbReference type="InterPro" id="IPR040115">
    <property type="entry name" value="Lnp"/>
</dbReference>
<dbReference type="PANTHER" id="PTHR22166:SF12">
    <property type="entry name" value="ENDOPLASMIC RETICULUM JUNCTION FORMATION PROTEIN LUNAPARK"/>
    <property type="match status" value="1"/>
</dbReference>
<feature type="transmembrane region" description="Helical" evidence="1">
    <location>
        <begin position="47"/>
        <end position="70"/>
    </location>
</feature>